<comment type="caution">
    <text evidence="2">The sequence shown here is derived from an EMBL/GenBank/DDBJ whole genome shotgun (WGS) entry which is preliminary data.</text>
</comment>
<dbReference type="InterPro" id="IPR013103">
    <property type="entry name" value="RVT_2"/>
</dbReference>
<evidence type="ECO:0000313" key="2">
    <source>
        <dbReference type="EMBL" id="KAK4269381.1"/>
    </source>
</evidence>
<feature type="domain" description="Reverse transcriptase Ty1/copia-type" evidence="1">
    <location>
        <begin position="124"/>
        <end position="195"/>
    </location>
</feature>
<evidence type="ECO:0000259" key="1">
    <source>
        <dbReference type="Pfam" id="PF07727"/>
    </source>
</evidence>
<dbReference type="Pfam" id="PF07727">
    <property type="entry name" value="RVT_2"/>
    <property type="match status" value="2"/>
</dbReference>
<protein>
    <recommendedName>
        <fullName evidence="1">Reverse transcriptase Ty1/copia-type domain-containing protein</fullName>
    </recommendedName>
</protein>
<reference evidence="2" key="1">
    <citation type="submission" date="2023-10" db="EMBL/GenBank/DDBJ databases">
        <title>Chromosome-level genome of the transformable northern wattle, Acacia crassicarpa.</title>
        <authorList>
            <person name="Massaro I."/>
            <person name="Sinha N.R."/>
            <person name="Poethig S."/>
            <person name="Leichty A.R."/>
        </authorList>
    </citation>
    <scope>NUCLEOTIDE SEQUENCE</scope>
    <source>
        <strain evidence="2">Acra3RX</strain>
        <tissue evidence="2">Leaf</tissue>
    </source>
</reference>
<sequence>MKNMMQLQKFGTWELVSFPTDRKVIGCKWLCSLKTHANGSIARYKSRLVSKGYAREAGADYRDTFSLVVKSTTIRTLLTLAVTKQWKLHQMDFNNTFLNGDLIEDVFMEQPLGFVQHDAAGRPLVIIGSNEEVVQKLINKMRSMFSLKDLAELSYFLGIEFQRSSRSIHLTERKYIHNLLAKTQMIGANAYASPMAVNVPLFARIVSHSLILTCIVAL</sequence>
<organism evidence="2 3">
    <name type="scientific">Acacia crassicarpa</name>
    <name type="common">northern wattle</name>
    <dbReference type="NCBI Taxonomy" id="499986"/>
    <lineage>
        <taxon>Eukaryota</taxon>
        <taxon>Viridiplantae</taxon>
        <taxon>Streptophyta</taxon>
        <taxon>Embryophyta</taxon>
        <taxon>Tracheophyta</taxon>
        <taxon>Spermatophyta</taxon>
        <taxon>Magnoliopsida</taxon>
        <taxon>eudicotyledons</taxon>
        <taxon>Gunneridae</taxon>
        <taxon>Pentapetalae</taxon>
        <taxon>rosids</taxon>
        <taxon>fabids</taxon>
        <taxon>Fabales</taxon>
        <taxon>Fabaceae</taxon>
        <taxon>Caesalpinioideae</taxon>
        <taxon>mimosoid clade</taxon>
        <taxon>Acacieae</taxon>
        <taxon>Acacia</taxon>
    </lineage>
</organism>
<name>A0AAE1MQT1_9FABA</name>
<dbReference type="AlphaFoldDB" id="A0AAE1MQT1"/>
<dbReference type="EMBL" id="JAWXYG010000006">
    <property type="protein sequence ID" value="KAK4269381.1"/>
    <property type="molecule type" value="Genomic_DNA"/>
</dbReference>
<accession>A0AAE1MQT1</accession>
<proteinExistence type="predicted"/>
<dbReference type="Proteomes" id="UP001293593">
    <property type="component" value="Unassembled WGS sequence"/>
</dbReference>
<keyword evidence="3" id="KW-1185">Reference proteome</keyword>
<gene>
    <name evidence="2" type="ORF">QN277_022545</name>
</gene>
<evidence type="ECO:0000313" key="3">
    <source>
        <dbReference type="Proteomes" id="UP001293593"/>
    </source>
</evidence>
<feature type="domain" description="Reverse transcriptase Ty1/copia-type" evidence="1">
    <location>
        <begin position="12"/>
        <end position="117"/>
    </location>
</feature>